<gene>
    <name evidence="1" type="ORF">DEA37_0002406</name>
</gene>
<proteinExistence type="predicted"/>
<accession>A0A5J4NW93</accession>
<dbReference type="AlphaFoldDB" id="A0A5J4NW93"/>
<keyword evidence="2" id="KW-1185">Reference proteome</keyword>
<reference evidence="1 2" key="1">
    <citation type="journal article" date="2019" name="Gigascience">
        <title>Whole-genome sequence of the oriental lung fluke Paragonimus westermani.</title>
        <authorList>
            <person name="Oey H."/>
            <person name="Zakrzewski M."/>
            <person name="Narain K."/>
            <person name="Devi K.R."/>
            <person name="Agatsuma T."/>
            <person name="Nawaratna S."/>
            <person name="Gobert G.N."/>
            <person name="Jones M.K."/>
            <person name="Ragan M.A."/>
            <person name="McManus D.P."/>
            <person name="Krause L."/>
        </authorList>
    </citation>
    <scope>NUCLEOTIDE SEQUENCE [LARGE SCALE GENOMIC DNA]</scope>
    <source>
        <strain evidence="1 2">IND2009</strain>
    </source>
</reference>
<feature type="non-terminal residue" evidence="1">
    <location>
        <position position="1"/>
    </location>
</feature>
<comment type="caution">
    <text evidence="1">The sequence shown here is derived from an EMBL/GenBank/DDBJ whole genome shotgun (WGS) entry which is preliminary data.</text>
</comment>
<evidence type="ECO:0008006" key="3">
    <source>
        <dbReference type="Google" id="ProtNLM"/>
    </source>
</evidence>
<organism evidence="1 2">
    <name type="scientific">Paragonimus westermani</name>
    <dbReference type="NCBI Taxonomy" id="34504"/>
    <lineage>
        <taxon>Eukaryota</taxon>
        <taxon>Metazoa</taxon>
        <taxon>Spiralia</taxon>
        <taxon>Lophotrochozoa</taxon>
        <taxon>Platyhelminthes</taxon>
        <taxon>Trematoda</taxon>
        <taxon>Digenea</taxon>
        <taxon>Plagiorchiida</taxon>
        <taxon>Troglotremata</taxon>
        <taxon>Troglotrematidae</taxon>
        <taxon>Paragonimus</taxon>
    </lineage>
</organism>
<dbReference type="Proteomes" id="UP000324629">
    <property type="component" value="Unassembled WGS sequence"/>
</dbReference>
<dbReference type="EMBL" id="QNGE01000631">
    <property type="protein sequence ID" value="KAA3679791.1"/>
    <property type="molecule type" value="Genomic_DNA"/>
</dbReference>
<protein>
    <recommendedName>
        <fullName evidence="3">Sec1 family domain-containing protein 2</fullName>
    </recommendedName>
</protein>
<name>A0A5J4NW93_9TREM</name>
<evidence type="ECO:0000313" key="1">
    <source>
        <dbReference type="EMBL" id="KAA3679791.1"/>
    </source>
</evidence>
<sequence length="666" mass="74539">IQTGIMLHDTWISRICKFDLILLDHAAYDVMASTLIARHHNCLRVIETFKPESSPRIQTVAFVLFSPLDHKCLERISYICDVLHLTDASVFTRIPANANSEVLDSLMEGPEYPNTAVKLHLKRFSPVDLNFKRLPFFGRLTFSDIITVSRFHEFGHNFDNASGTFQDLNLLLWSIDALEEVYSIGRLADLVASQFASAFTLATERKKYLVNSKEKKYSASVIFISDLALHDPVACIEPYVKPSHLLDLVFAELSSDGHCVKVCWDTLGHFRISHTIENVDDKGYTERLVPFYTDLLQTPNLGLHPWLSRQVLLKEQEALTTLQTDLLTIAHEVNHPLPELSKVPQSKSQWASLFSNEVMELYGPVCKSGKLELLNAVQLAQACSLALSASARRLRSEPGAAPNDSGVNLEKLLARFERSLLVASQLDAKALSQLEEPTKCEPILLHALREAKHLPYLDDRFFLVVHLISLLPVNSSISQSVWNAVQELFDSGKRTRDYSNRQTNNRGVLIPTHMTAARLISNLKTLREERRKLPSYNNMWATQPRYRSPLVQMMRDLVAARANPQDASPALKGLTHHAHASGAAKWLSGLSRYIRIPGSTGPNTVPYNTDYVILVVLGSLPFALARDLFEIVKTASATSPAVKLKIVASRFTGGFHGLSGFFQLPD</sequence>
<evidence type="ECO:0000313" key="2">
    <source>
        <dbReference type="Proteomes" id="UP000324629"/>
    </source>
</evidence>